<feature type="compositionally biased region" description="Acidic residues" evidence="1">
    <location>
        <begin position="78"/>
        <end position="89"/>
    </location>
</feature>
<name>A0A0P1AAS8_PLAHL</name>
<evidence type="ECO:0000313" key="3">
    <source>
        <dbReference type="EMBL" id="CEG37838.1"/>
    </source>
</evidence>
<keyword evidence="4" id="KW-1185">Reference proteome</keyword>
<reference evidence="4" key="1">
    <citation type="submission" date="2014-09" db="EMBL/GenBank/DDBJ databases">
        <authorList>
            <person name="Sharma Rahul"/>
            <person name="Thines Marco"/>
        </authorList>
    </citation>
    <scope>NUCLEOTIDE SEQUENCE [LARGE SCALE GENOMIC DNA]</scope>
</reference>
<sequence>MFLGYAEYTKGYRVYDFEKDNISSSRSLKLDERKVRGIYKTYPPKQVKLMHTIKKNDESAVIGPTKHKQDQVEPIEYKEEEETPDDPMIDEESDINESTVDILRFPASVHSELTEYRTFTLDAQEYRLVFQPQVERSRRTREPMLLLENGSDAAESLEGNEGPPIPKRARIDEYGLIAKALLAYAVNVGEESDLPTTYAQAMFSDEAGHWRQAMDAELQSHDQRKT</sequence>
<dbReference type="InterPro" id="IPR057670">
    <property type="entry name" value="SH3_retrovirus"/>
</dbReference>
<feature type="region of interest" description="Disordered" evidence="1">
    <location>
        <begin position="64"/>
        <end position="89"/>
    </location>
</feature>
<accession>A0A0P1AAS8</accession>
<evidence type="ECO:0000259" key="2">
    <source>
        <dbReference type="Pfam" id="PF25597"/>
    </source>
</evidence>
<dbReference type="OrthoDB" id="122196at2759"/>
<feature type="domain" description="Retroviral polymerase SH3-like" evidence="2">
    <location>
        <begin position="1"/>
        <end position="35"/>
    </location>
</feature>
<dbReference type="EMBL" id="CCYD01000291">
    <property type="protein sequence ID" value="CEG37838.1"/>
    <property type="molecule type" value="Genomic_DNA"/>
</dbReference>
<feature type="compositionally biased region" description="Basic and acidic residues" evidence="1">
    <location>
        <begin position="67"/>
        <end position="77"/>
    </location>
</feature>
<evidence type="ECO:0000256" key="1">
    <source>
        <dbReference type="SAM" id="MobiDB-lite"/>
    </source>
</evidence>
<dbReference type="Pfam" id="PF25597">
    <property type="entry name" value="SH3_retrovirus"/>
    <property type="match status" value="1"/>
</dbReference>
<organism evidence="3 4">
    <name type="scientific">Plasmopara halstedii</name>
    <name type="common">Downy mildew of sunflower</name>
    <dbReference type="NCBI Taxonomy" id="4781"/>
    <lineage>
        <taxon>Eukaryota</taxon>
        <taxon>Sar</taxon>
        <taxon>Stramenopiles</taxon>
        <taxon>Oomycota</taxon>
        <taxon>Peronosporomycetes</taxon>
        <taxon>Peronosporales</taxon>
        <taxon>Peronosporaceae</taxon>
        <taxon>Plasmopara</taxon>
    </lineage>
</organism>
<proteinExistence type="predicted"/>
<dbReference type="Proteomes" id="UP000054928">
    <property type="component" value="Unassembled WGS sequence"/>
</dbReference>
<dbReference type="RefSeq" id="XP_024574207.1">
    <property type="nucleotide sequence ID" value="XM_024723207.1"/>
</dbReference>
<evidence type="ECO:0000313" key="4">
    <source>
        <dbReference type="Proteomes" id="UP000054928"/>
    </source>
</evidence>
<protein>
    <submittedName>
        <fullName evidence="3">GAG-POL-RELATED RETROTRANSPOSON</fullName>
    </submittedName>
</protein>
<dbReference type="AlphaFoldDB" id="A0A0P1AAS8"/>
<dbReference type="GeneID" id="36400946"/>